<evidence type="ECO:0000259" key="8">
    <source>
        <dbReference type="PROSITE" id="PS50846"/>
    </source>
</evidence>
<dbReference type="InterPro" id="IPR036163">
    <property type="entry name" value="HMA_dom_sf"/>
</dbReference>
<comment type="cofactor">
    <cofactor evidence="1">
        <name>Cu(2+)</name>
        <dbReference type="ChEBI" id="CHEBI:29036"/>
    </cofactor>
</comment>
<dbReference type="OrthoDB" id="666972at2759"/>
<dbReference type="AlphaFoldDB" id="A0A6A7BYH1"/>
<evidence type="ECO:0000256" key="5">
    <source>
        <dbReference type="ARBA" id="ARBA00022490"/>
    </source>
</evidence>
<evidence type="ECO:0000256" key="7">
    <source>
        <dbReference type="ARBA" id="ARBA00023157"/>
    </source>
</evidence>
<comment type="similarity">
    <text evidence="3">Belongs to the CCS1 family.</text>
</comment>
<dbReference type="InterPro" id="IPR024134">
    <property type="entry name" value="SOD_Cu/Zn_/chaperone"/>
</dbReference>
<evidence type="ECO:0000256" key="1">
    <source>
        <dbReference type="ARBA" id="ARBA00001973"/>
    </source>
</evidence>
<evidence type="ECO:0000313" key="9">
    <source>
        <dbReference type="EMBL" id="KAF2860264.1"/>
    </source>
</evidence>
<keyword evidence="5" id="KW-0963">Cytoplasm</keyword>
<keyword evidence="10" id="KW-1185">Reference proteome</keyword>
<accession>A0A6A7BYH1</accession>
<evidence type="ECO:0000256" key="3">
    <source>
        <dbReference type="ARBA" id="ARBA00010636"/>
    </source>
</evidence>
<keyword evidence="6" id="KW-0479">Metal-binding</keyword>
<protein>
    <recommendedName>
        <fullName evidence="4">Superoxide dismutase 1 copper chaperone</fullName>
    </recommendedName>
</protein>
<evidence type="ECO:0000256" key="4">
    <source>
        <dbReference type="ARBA" id="ARBA00016103"/>
    </source>
</evidence>
<name>A0A6A7BYH1_9PEZI</name>
<organism evidence="9 10">
    <name type="scientific">Piedraia hortae CBS 480.64</name>
    <dbReference type="NCBI Taxonomy" id="1314780"/>
    <lineage>
        <taxon>Eukaryota</taxon>
        <taxon>Fungi</taxon>
        <taxon>Dikarya</taxon>
        <taxon>Ascomycota</taxon>
        <taxon>Pezizomycotina</taxon>
        <taxon>Dothideomycetes</taxon>
        <taxon>Dothideomycetidae</taxon>
        <taxon>Capnodiales</taxon>
        <taxon>Piedraiaceae</taxon>
        <taxon>Piedraia</taxon>
    </lineage>
</organism>
<reference evidence="9" key="1">
    <citation type="journal article" date="2020" name="Stud. Mycol.">
        <title>101 Dothideomycetes genomes: a test case for predicting lifestyles and emergence of pathogens.</title>
        <authorList>
            <person name="Haridas S."/>
            <person name="Albert R."/>
            <person name="Binder M."/>
            <person name="Bloem J."/>
            <person name="Labutti K."/>
            <person name="Salamov A."/>
            <person name="Andreopoulos B."/>
            <person name="Baker S."/>
            <person name="Barry K."/>
            <person name="Bills G."/>
            <person name="Bluhm B."/>
            <person name="Cannon C."/>
            <person name="Castanera R."/>
            <person name="Culley D."/>
            <person name="Daum C."/>
            <person name="Ezra D."/>
            <person name="Gonzalez J."/>
            <person name="Henrissat B."/>
            <person name="Kuo A."/>
            <person name="Liang C."/>
            <person name="Lipzen A."/>
            <person name="Lutzoni F."/>
            <person name="Magnuson J."/>
            <person name="Mondo S."/>
            <person name="Nolan M."/>
            <person name="Ohm R."/>
            <person name="Pangilinan J."/>
            <person name="Park H.-J."/>
            <person name="Ramirez L."/>
            <person name="Alfaro M."/>
            <person name="Sun H."/>
            <person name="Tritt A."/>
            <person name="Yoshinaga Y."/>
            <person name="Zwiers L.-H."/>
            <person name="Turgeon B."/>
            <person name="Goodwin S."/>
            <person name="Spatafora J."/>
            <person name="Crous P."/>
            <person name="Grigoriev I."/>
        </authorList>
    </citation>
    <scope>NUCLEOTIDE SEQUENCE</scope>
    <source>
        <strain evidence="9">CBS 480.64</strain>
    </source>
</reference>
<dbReference type="PANTHER" id="PTHR10003">
    <property type="entry name" value="SUPEROXIDE DISMUTASE CU-ZN -RELATED"/>
    <property type="match status" value="1"/>
</dbReference>
<dbReference type="GO" id="GO:0005507">
    <property type="term" value="F:copper ion binding"/>
    <property type="evidence" value="ECO:0007669"/>
    <property type="project" value="InterPro"/>
</dbReference>
<dbReference type="Pfam" id="PF00403">
    <property type="entry name" value="HMA"/>
    <property type="match status" value="1"/>
</dbReference>
<dbReference type="CDD" id="cd00371">
    <property type="entry name" value="HMA"/>
    <property type="match status" value="1"/>
</dbReference>
<gene>
    <name evidence="9" type="ORF">K470DRAFT_72744</name>
</gene>
<dbReference type="Gene3D" id="2.60.40.200">
    <property type="entry name" value="Superoxide dismutase, copper/zinc binding domain"/>
    <property type="match status" value="1"/>
</dbReference>
<dbReference type="Gene3D" id="3.30.70.100">
    <property type="match status" value="1"/>
</dbReference>
<proteinExistence type="inferred from homology"/>
<dbReference type="SUPFAM" id="SSF49329">
    <property type="entry name" value="Cu,Zn superoxide dismutase-like"/>
    <property type="match status" value="1"/>
</dbReference>
<evidence type="ECO:0000256" key="6">
    <source>
        <dbReference type="ARBA" id="ARBA00022723"/>
    </source>
</evidence>
<keyword evidence="7" id="KW-1015">Disulfide bond</keyword>
<evidence type="ECO:0000256" key="2">
    <source>
        <dbReference type="ARBA" id="ARBA00004496"/>
    </source>
</evidence>
<dbReference type="InterPro" id="IPR036423">
    <property type="entry name" value="SOD-like_Cu/Zn_dom_sf"/>
</dbReference>
<sequence>MIPPFDTTFAVHLTCEACIKDVSTSLYELDGIQNVNADLENQLVCVTGNAPPSSIVAAIQKTGRDAILRGTGKPDSAAVCILESHATNVRAENIRGLIRMVQVAPALTLLDVTVRGVIPGEYHVTARQSGDISEGAVSTGGIWGALVAQKTSPPRLARGILGTVTVGQAGRGSAFLDRPIDIWELIGRGIVVSRQQHGFTKEDPNTLVGVVARSAGVWENDKTVCSCSGKSVWEEREEQTSRGML</sequence>
<dbReference type="GO" id="GO:0006801">
    <property type="term" value="P:superoxide metabolic process"/>
    <property type="evidence" value="ECO:0007669"/>
    <property type="project" value="InterPro"/>
</dbReference>
<dbReference type="GO" id="GO:0005737">
    <property type="term" value="C:cytoplasm"/>
    <property type="evidence" value="ECO:0007669"/>
    <property type="project" value="UniProtKB-SubCell"/>
</dbReference>
<comment type="subcellular location">
    <subcellularLocation>
        <location evidence="2">Cytoplasm</location>
    </subcellularLocation>
</comment>
<dbReference type="EMBL" id="MU005983">
    <property type="protein sequence ID" value="KAF2860264.1"/>
    <property type="molecule type" value="Genomic_DNA"/>
</dbReference>
<dbReference type="PROSITE" id="PS50846">
    <property type="entry name" value="HMA_2"/>
    <property type="match status" value="1"/>
</dbReference>
<dbReference type="FunFam" id="3.30.70.100:FF:000038">
    <property type="entry name" value="Superoxide dismutase 1 copper chaperone"/>
    <property type="match status" value="1"/>
</dbReference>
<dbReference type="SUPFAM" id="SSF55008">
    <property type="entry name" value="HMA, heavy metal-associated domain"/>
    <property type="match status" value="1"/>
</dbReference>
<dbReference type="Proteomes" id="UP000799421">
    <property type="component" value="Unassembled WGS sequence"/>
</dbReference>
<dbReference type="InterPro" id="IPR006121">
    <property type="entry name" value="HMA_dom"/>
</dbReference>
<evidence type="ECO:0000313" key="10">
    <source>
        <dbReference type="Proteomes" id="UP000799421"/>
    </source>
</evidence>
<feature type="domain" description="HMA" evidence="8">
    <location>
        <begin position="4"/>
        <end position="67"/>
    </location>
</feature>